<dbReference type="Proteomes" id="UP000009022">
    <property type="component" value="Unassembled WGS sequence"/>
</dbReference>
<dbReference type="InParanoid" id="B3RZP3"/>
<evidence type="ECO:0000256" key="6">
    <source>
        <dbReference type="ARBA" id="ARBA00022989"/>
    </source>
</evidence>
<evidence type="ECO:0000256" key="1">
    <source>
        <dbReference type="ARBA" id="ARBA00003566"/>
    </source>
</evidence>
<dbReference type="GeneID" id="6754978"/>
<accession>B3RZP3</accession>
<dbReference type="InterPro" id="IPR011691">
    <property type="entry name" value="Vesicle_transpt_SFT2"/>
</dbReference>
<dbReference type="GO" id="GO:0012505">
    <property type="term" value="C:endomembrane system"/>
    <property type="evidence" value="ECO:0007669"/>
    <property type="project" value="UniProtKB-ARBA"/>
</dbReference>
<dbReference type="GO" id="GO:0005737">
    <property type="term" value="C:cytoplasm"/>
    <property type="evidence" value="ECO:0007669"/>
    <property type="project" value="UniProtKB-ARBA"/>
</dbReference>
<evidence type="ECO:0000256" key="3">
    <source>
        <dbReference type="ARBA" id="ARBA00022448"/>
    </source>
</evidence>
<evidence type="ECO:0000313" key="11">
    <source>
        <dbReference type="Proteomes" id="UP000009022"/>
    </source>
</evidence>
<dbReference type="STRING" id="10228.B3RZP3"/>
<dbReference type="EMBL" id="DS985246">
    <property type="protein sequence ID" value="EDV23876.1"/>
    <property type="molecule type" value="Genomic_DNA"/>
</dbReference>
<reference evidence="10 11" key="1">
    <citation type="journal article" date="2008" name="Nature">
        <title>The Trichoplax genome and the nature of placozoans.</title>
        <authorList>
            <person name="Srivastava M."/>
            <person name="Begovic E."/>
            <person name="Chapman J."/>
            <person name="Putnam N.H."/>
            <person name="Hellsten U."/>
            <person name="Kawashima T."/>
            <person name="Kuo A."/>
            <person name="Mitros T."/>
            <person name="Salamov A."/>
            <person name="Carpenter M.L."/>
            <person name="Signorovitch A.Y."/>
            <person name="Moreno M.A."/>
            <person name="Kamm K."/>
            <person name="Grimwood J."/>
            <person name="Schmutz J."/>
            <person name="Shapiro H."/>
            <person name="Grigoriev I.V."/>
            <person name="Buss L.W."/>
            <person name="Schierwater B."/>
            <person name="Dellaporta S.L."/>
            <person name="Rokhsar D.S."/>
        </authorList>
    </citation>
    <scope>NUCLEOTIDE SEQUENCE [LARGE SCALE GENOMIC DNA]</scope>
    <source>
        <strain evidence="10 11">Grell-BS-1999</strain>
    </source>
</reference>
<dbReference type="CTD" id="6754978"/>
<keyword evidence="7 9" id="KW-0472">Membrane</keyword>
<name>B3RZP3_TRIAD</name>
<evidence type="ECO:0000256" key="4">
    <source>
        <dbReference type="ARBA" id="ARBA00022692"/>
    </source>
</evidence>
<evidence type="ECO:0000313" key="10">
    <source>
        <dbReference type="EMBL" id="EDV23876.1"/>
    </source>
</evidence>
<comment type="similarity">
    <text evidence="8 9">Belongs to the SFT2 family.</text>
</comment>
<dbReference type="PhylomeDB" id="B3RZP3"/>
<evidence type="ECO:0000256" key="9">
    <source>
        <dbReference type="RuleBase" id="RU363111"/>
    </source>
</evidence>
<dbReference type="PANTHER" id="PTHR23137">
    <property type="entry name" value="VESICLE TRANSPORT PROTEIN-RELATED"/>
    <property type="match status" value="1"/>
</dbReference>
<dbReference type="RefSeq" id="XP_002113402.1">
    <property type="nucleotide sequence ID" value="XM_002113366.1"/>
</dbReference>
<dbReference type="GO" id="GO:0015031">
    <property type="term" value="P:protein transport"/>
    <property type="evidence" value="ECO:0007669"/>
    <property type="project" value="UniProtKB-KW"/>
</dbReference>
<comment type="subcellular location">
    <subcellularLocation>
        <location evidence="2 9">Membrane</location>
        <topology evidence="2 9">Multi-pass membrane protein</topology>
    </subcellularLocation>
</comment>
<feature type="transmembrane region" description="Helical" evidence="9">
    <location>
        <begin position="133"/>
        <end position="153"/>
    </location>
</feature>
<dbReference type="AlphaFoldDB" id="B3RZP3"/>
<gene>
    <name evidence="10" type="ORF">TRIADDRAFT_57527</name>
</gene>
<protein>
    <recommendedName>
        <fullName evidence="9">Vesicle transport protein</fullName>
    </recommendedName>
</protein>
<keyword evidence="4 9" id="KW-0812">Transmembrane</keyword>
<keyword evidence="5 9" id="KW-0653">Protein transport</keyword>
<keyword evidence="6 9" id="KW-1133">Transmembrane helix</keyword>
<comment type="function">
    <text evidence="1 9">May be involved in fusion of retrograde transport vesicles derived from an endocytic compartment with the Golgi complex.</text>
</comment>
<organism evidence="10 11">
    <name type="scientific">Trichoplax adhaerens</name>
    <name type="common">Trichoplax reptans</name>
    <dbReference type="NCBI Taxonomy" id="10228"/>
    <lineage>
        <taxon>Eukaryota</taxon>
        <taxon>Metazoa</taxon>
        <taxon>Placozoa</taxon>
        <taxon>Uniplacotomia</taxon>
        <taxon>Trichoplacea</taxon>
        <taxon>Trichoplacidae</taxon>
        <taxon>Trichoplax</taxon>
    </lineage>
</organism>
<dbReference type="GO" id="GO:0016192">
    <property type="term" value="P:vesicle-mediated transport"/>
    <property type="evidence" value="ECO:0007669"/>
    <property type="project" value="InterPro"/>
</dbReference>
<evidence type="ECO:0000256" key="2">
    <source>
        <dbReference type="ARBA" id="ARBA00004141"/>
    </source>
</evidence>
<evidence type="ECO:0000256" key="7">
    <source>
        <dbReference type="ARBA" id="ARBA00023136"/>
    </source>
</evidence>
<dbReference type="PANTHER" id="PTHR23137:SF36">
    <property type="entry name" value="VESICLE TRANSPORT PROTEIN SFT2C"/>
    <property type="match status" value="1"/>
</dbReference>
<dbReference type="eggNOG" id="KOG2887">
    <property type="taxonomic scope" value="Eukaryota"/>
</dbReference>
<evidence type="ECO:0000256" key="5">
    <source>
        <dbReference type="ARBA" id="ARBA00022927"/>
    </source>
</evidence>
<dbReference type="HOGENOM" id="CLU_1236472_0_0_1"/>
<keyword evidence="3 9" id="KW-0813">Transport</keyword>
<sequence length="224" mass="25627">MAATAVTITAGSFSNLFPTPTVHASDVLPSKDENSDENTSFMSGEWLKTTQQDPILPSLSNLQRRKVELLQKTEHYEPTVEYCQAAFLMPFLVLRARKFALLFTLGSLFTIGSFSMLWGPVNHLKHLFSSERLTFTLTYFLSLFVTLYAALIVRKQLCAWWHYGVKIDVQNMFIVASNNESQQAYELNVLYHQFSHQSLVCNRSIMECRIYDVLTAWLYAAQVC</sequence>
<dbReference type="KEGG" id="tad:TRIADDRAFT_57527"/>
<evidence type="ECO:0000256" key="8">
    <source>
        <dbReference type="ARBA" id="ARBA00025800"/>
    </source>
</evidence>
<comment type="caution">
    <text evidence="9">Lacks conserved residue(s) required for the propagation of feature annotation.</text>
</comment>
<dbReference type="GO" id="GO:0016020">
    <property type="term" value="C:membrane"/>
    <property type="evidence" value="ECO:0007669"/>
    <property type="project" value="UniProtKB-SubCell"/>
</dbReference>
<dbReference type="InterPro" id="IPR007305">
    <property type="entry name" value="Vesicle_transpt_Got1/SFT2"/>
</dbReference>
<proteinExistence type="inferred from homology"/>
<feature type="transmembrane region" description="Helical" evidence="9">
    <location>
        <begin position="99"/>
        <end position="121"/>
    </location>
</feature>
<dbReference type="OrthoDB" id="660759at2759"/>
<dbReference type="Pfam" id="PF04178">
    <property type="entry name" value="Got1"/>
    <property type="match status" value="1"/>
</dbReference>
<keyword evidence="11" id="KW-1185">Reference proteome</keyword>